<dbReference type="SUPFAM" id="SSF143011">
    <property type="entry name" value="RelE-like"/>
    <property type="match status" value="1"/>
</dbReference>
<dbReference type="AlphaFoldDB" id="A0A1W0D5N8"/>
<dbReference type="InterPro" id="IPR035093">
    <property type="entry name" value="RelE/ParE_toxin_dom_sf"/>
</dbReference>
<evidence type="ECO:0008006" key="3">
    <source>
        <dbReference type="Google" id="ProtNLM"/>
    </source>
</evidence>
<evidence type="ECO:0000313" key="2">
    <source>
        <dbReference type="Proteomes" id="UP000192721"/>
    </source>
</evidence>
<organism evidence="1 2">
    <name type="scientific">Chromobacterium haemolyticum</name>
    <dbReference type="NCBI Taxonomy" id="394935"/>
    <lineage>
        <taxon>Bacteria</taxon>
        <taxon>Pseudomonadati</taxon>
        <taxon>Pseudomonadota</taxon>
        <taxon>Betaproteobacteria</taxon>
        <taxon>Neisseriales</taxon>
        <taxon>Chromobacteriaceae</taxon>
        <taxon>Chromobacterium</taxon>
    </lineage>
</organism>
<dbReference type="RefSeq" id="WP_081554888.1">
    <property type="nucleotide sequence ID" value="NZ_MUKV01000005.1"/>
</dbReference>
<proteinExistence type="predicted"/>
<reference evidence="1 2" key="1">
    <citation type="submission" date="2017-02" db="EMBL/GenBank/DDBJ databases">
        <title>Chromobacterium haemolyticum H5244.</title>
        <authorList>
            <person name="Gulvik C.A."/>
        </authorList>
    </citation>
    <scope>NUCLEOTIDE SEQUENCE [LARGE SCALE GENOMIC DNA]</scope>
    <source>
        <strain evidence="1 2">H5244</strain>
    </source>
</reference>
<evidence type="ECO:0000313" key="1">
    <source>
        <dbReference type="EMBL" id="OQS42306.1"/>
    </source>
</evidence>
<dbReference type="InterPro" id="IPR007711">
    <property type="entry name" value="HigB-1"/>
</dbReference>
<dbReference type="EMBL" id="MUKV01000005">
    <property type="protein sequence ID" value="OQS42306.1"/>
    <property type="molecule type" value="Genomic_DNA"/>
</dbReference>
<dbReference type="Proteomes" id="UP000192721">
    <property type="component" value="Unassembled WGS sequence"/>
</dbReference>
<dbReference type="PANTHER" id="PTHR40266:SF2">
    <property type="entry name" value="TOXIN HIGB-1"/>
    <property type="match status" value="1"/>
</dbReference>
<sequence>MINSFTHKGLERFYLTGDRSGIDPSHEQKLTLQLTALSSAKSPKDIMVPGWKAHPMKGKFSGYCSIKVNGNWRLTFRFTADGHVELVDYHDYH</sequence>
<dbReference type="Gene3D" id="3.30.2310.20">
    <property type="entry name" value="RelE-like"/>
    <property type="match status" value="1"/>
</dbReference>
<comment type="caution">
    <text evidence="1">The sequence shown here is derived from an EMBL/GenBank/DDBJ whole genome shotgun (WGS) entry which is preliminary data.</text>
</comment>
<dbReference type="PANTHER" id="PTHR40266">
    <property type="entry name" value="TOXIN HIGB-1"/>
    <property type="match status" value="1"/>
</dbReference>
<dbReference type="Pfam" id="PF05015">
    <property type="entry name" value="HigB-like_toxin"/>
    <property type="match status" value="1"/>
</dbReference>
<protein>
    <recommendedName>
        <fullName evidence="3">Killer protein</fullName>
    </recommendedName>
</protein>
<name>A0A1W0D5N8_9NEIS</name>
<gene>
    <name evidence="1" type="ORF">B0T45_05810</name>
</gene>
<accession>A0A1W0D5N8</accession>